<evidence type="ECO:0000313" key="2">
    <source>
        <dbReference type="Proteomes" id="UP000187499"/>
    </source>
</evidence>
<dbReference type="EMBL" id="CP019323">
    <property type="protein sequence ID" value="APX72057.1"/>
    <property type="molecule type" value="Genomic_DNA"/>
</dbReference>
<dbReference type="OrthoDB" id="2317927at2"/>
<organism evidence="1 2">
    <name type="scientific">Companilactobacillus allii</name>
    <dbReference type="NCBI Taxonomy" id="1847728"/>
    <lineage>
        <taxon>Bacteria</taxon>
        <taxon>Bacillati</taxon>
        <taxon>Bacillota</taxon>
        <taxon>Bacilli</taxon>
        <taxon>Lactobacillales</taxon>
        <taxon>Lactobacillaceae</taxon>
        <taxon>Companilactobacillus</taxon>
    </lineage>
</organism>
<name>A0A1P8Q2K8_9LACO</name>
<accession>A0A1P8Q2K8</accession>
<gene>
    <name evidence="1" type="ORF">BTM29_05545</name>
</gene>
<dbReference type="AlphaFoldDB" id="A0A1P8Q2K8"/>
<reference evidence="2" key="1">
    <citation type="submission" date="2016-12" db="EMBL/GenBank/DDBJ databases">
        <authorList>
            <person name="Jung M.Y."/>
            <person name="Lee S.H."/>
        </authorList>
    </citation>
    <scope>NUCLEOTIDE SEQUENCE [LARGE SCALE GENOMIC DNA]</scope>
    <source>
        <strain evidence="2">WiKim39</strain>
    </source>
</reference>
<sequence>MNYKQIYKAQIDDLFNDQSHSIIKMVIYINKRYEKMPDDFKEASKKLKDYEKNEIITRAYINYEFDKHA</sequence>
<keyword evidence="2" id="KW-1185">Reference proteome</keyword>
<evidence type="ECO:0000313" key="1">
    <source>
        <dbReference type="EMBL" id="APX72057.1"/>
    </source>
</evidence>
<dbReference type="Proteomes" id="UP000187499">
    <property type="component" value="Chromosome"/>
</dbReference>
<proteinExistence type="predicted"/>
<dbReference type="RefSeq" id="WP_076614560.1">
    <property type="nucleotide sequence ID" value="NZ_CP019323.1"/>
</dbReference>
<protein>
    <submittedName>
        <fullName evidence="1">Uncharacterized protein</fullName>
    </submittedName>
</protein>
<dbReference type="STRING" id="1847728.BTM29_05545"/>
<dbReference type="KEGG" id="lalw:BTM29_05545"/>